<keyword evidence="2" id="KW-1185">Reference proteome</keyword>
<dbReference type="PaxDb" id="121845-A0A3Q0ISN0"/>
<keyword evidence="1" id="KW-0472">Membrane</keyword>
<dbReference type="RefSeq" id="XP_026679282.1">
    <property type="nucleotide sequence ID" value="XM_026823481.1"/>
</dbReference>
<evidence type="ECO:0000313" key="3">
    <source>
        <dbReference type="RefSeq" id="XP_026679282.1"/>
    </source>
</evidence>
<dbReference type="STRING" id="121845.A0A3Q0ISN0"/>
<keyword evidence="1" id="KW-1133">Transmembrane helix</keyword>
<dbReference type="GeneID" id="108252375"/>
<dbReference type="AlphaFoldDB" id="A0A3Q0ISN0"/>
<dbReference type="Proteomes" id="UP000079169">
    <property type="component" value="Unplaced"/>
</dbReference>
<reference evidence="3" key="1">
    <citation type="submission" date="2025-08" db="UniProtKB">
        <authorList>
            <consortium name="RefSeq"/>
        </authorList>
    </citation>
    <scope>IDENTIFICATION</scope>
</reference>
<organism evidence="2 3">
    <name type="scientific">Diaphorina citri</name>
    <name type="common">Asian citrus psyllid</name>
    <dbReference type="NCBI Taxonomy" id="121845"/>
    <lineage>
        <taxon>Eukaryota</taxon>
        <taxon>Metazoa</taxon>
        <taxon>Ecdysozoa</taxon>
        <taxon>Arthropoda</taxon>
        <taxon>Hexapoda</taxon>
        <taxon>Insecta</taxon>
        <taxon>Pterygota</taxon>
        <taxon>Neoptera</taxon>
        <taxon>Paraneoptera</taxon>
        <taxon>Hemiptera</taxon>
        <taxon>Sternorrhyncha</taxon>
        <taxon>Psylloidea</taxon>
        <taxon>Psyllidae</taxon>
        <taxon>Diaphorininae</taxon>
        <taxon>Diaphorina</taxon>
    </lineage>
</organism>
<sequence length="63" mass="7516">MVEKRPKEPYNIELINTLYENVPAFTDIFDEETWYIFCGCFVATTFLVVFLVSRYVTIKPVDW</sequence>
<gene>
    <name evidence="3" type="primary">LOC108252375</name>
</gene>
<protein>
    <submittedName>
        <fullName evidence="3">Uncharacterized protein LOC108252375</fullName>
    </submittedName>
</protein>
<proteinExistence type="predicted"/>
<name>A0A3Q0ISN0_DIACI</name>
<dbReference type="KEGG" id="dci:108252375"/>
<accession>A0A3Q0ISN0</accession>
<feature type="transmembrane region" description="Helical" evidence="1">
    <location>
        <begin position="34"/>
        <end position="56"/>
    </location>
</feature>
<dbReference type="OMA" id="ETWYIFV"/>
<keyword evidence="1" id="KW-0812">Transmembrane</keyword>
<evidence type="ECO:0000256" key="1">
    <source>
        <dbReference type="SAM" id="Phobius"/>
    </source>
</evidence>
<evidence type="ECO:0000313" key="2">
    <source>
        <dbReference type="Proteomes" id="UP000079169"/>
    </source>
</evidence>